<dbReference type="Proteomes" id="UP000000256">
    <property type="component" value="Chromosome"/>
</dbReference>
<dbReference type="GO" id="GO:0016740">
    <property type="term" value="F:transferase activity"/>
    <property type="evidence" value="ECO:0007669"/>
    <property type="project" value="TreeGrafter"/>
</dbReference>
<dbReference type="Pfam" id="PF04055">
    <property type="entry name" value="Radical_SAM"/>
    <property type="match status" value="1"/>
</dbReference>
<dbReference type="EMBL" id="CP000679">
    <property type="protein sequence ID" value="ABP66128.1"/>
    <property type="molecule type" value="Genomic_DNA"/>
</dbReference>
<evidence type="ECO:0000256" key="1">
    <source>
        <dbReference type="ARBA" id="ARBA00022485"/>
    </source>
</evidence>
<dbReference type="STRING" id="351627.Csac_0491"/>
<evidence type="ECO:0000256" key="8">
    <source>
        <dbReference type="PIRSR" id="PIRSR004762-2"/>
    </source>
</evidence>
<dbReference type="GO" id="GO:0046872">
    <property type="term" value="F:metal ion binding"/>
    <property type="evidence" value="ECO:0007669"/>
    <property type="project" value="UniProtKB-KW"/>
</dbReference>
<dbReference type="CDD" id="cd01335">
    <property type="entry name" value="Radical_SAM"/>
    <property type="match status" value="1"/>
</dbReference>
<dbReference type="SFLD" id="SFLDG01060">
    <property type="entry name" value="BATS_domain_containing"/>
    <property type="match status" value="1"/>
</dbReference>
<dbReference type="InterPro" id="IPR024021">
    <property type="entry name" value="FeFe-hyd_HydE_rSAM"/>
</dbReference>
<evidence type="ECO:0000256" key="5">
    <source>
        <dbReference type="ARBA" id="ARBA00023014"/>
    </source>
</evidence>
<dbReference type="GO" id="GO:0044272">
    <property type="term" value="P:sulfur compound biosynthetic process"/>
    <property type="evidence" value="ECO:0007669"/>
    <property type="project" value="UniProtKB-ARBA"/>
</dbReference>
<dbReference type="InterPro" id="IPR010722">
    <property type="entry name" value="BATS_dom"/>
</dbReference>
<protein>
    <submittedName>
        <fullName evidence="10">Radical SAM domain protein</fullName>
    </submittedName>
</protein>
<keyword evidence="2 7" id="KW-0949">S-adenosyl-L-methionine</keyword>
<name>A4XGU3_CALS8</name>
<feature type="binding site" evidence="7">
    <location>
        <position position="68"/>
    </location>
    <ligand>
        <name>[4Fe-4S] cluster</name>
        <dbReference type="ChEBI" id="CHEBI:49883"/>
        <note>4Fe-4S-S-AdoMet</note>
    </ligand>
</feature>
<dbReference type="PANTHER" id="PTHR43726">
    <property type="entry name" value="3-METHYLORNITHINE SYNTHASE"/>
    <property type="match status" value="1"/>
</dbReference>
<evidence type="ECO:0000256" key="6">
    <source>
        <dbReference type="ARBA" id="ARBA00034078"/>
    </source>
</evidence>
<dbReference type="AlphaFoldDB" id="A4XGU3"/>
<feature type="binding site" evidence="7">
    <location>
        <position position="72"/>
    </location>
    <ligand>
        <name>[4Fe-4S] cluster</name>
        <dbReference type="ChEBI" id="CHEBI:49883"/>
        <note>4Fe-4S-S-AdoMet</note>
    </ligand>
</feature>
<sequence>MREEKMKVKEILDKAYNEHHLTKDEIKFLLNSEGEEKELLFEYADRVRKEYVGDDVYLRGLIEFSSYCKNDCFYCGLRRSNKEAQRYRMQEDEIVEVAKRAYDMGYRTVVLQSGEDPYYTKDKVCSIIKKIKEEVDVAITLSIGERSYEEYKAFREAGADRYLMRFETSNRELYQKYHPGMSFENRIECLRWIKSLGYELGTGFLIGLPGQTIDDLANDILLVYELDSDMIGIGPFIPHPHTPLKDAEAGSVDLTLKCISILRLLMPDSNIPATTALGTLDPLGRQKGLKCGANIVMPNVNDLKYKLKYELYPGKICINEDATKCRGCIESIIISLGRKVGQGFGQSRHYELKKAVYN</sequence>
<dbReference type="SFLD" id="SFLDG01280">
    <property type="entry name" value="HydE/PylB-like"/>
    <property type="match status" value="1"/>
</dbReference>
<organism evidence="10 11">
    <name type="scientific">Caldicellulosiruptor saccharolyticus (strain ATCC 43494 / DSM 8903 / Tp8T 6331)</name>
    <dbReference type="NCBI Taxonomy" id="351627"/>
    <lineage>
        <taxon>Bacteria</taxon>
        <taxon>Bacillati</taxon>
        <taxon>Bacillota</taxon>
        <taxon>Bacillota incertae sedis</taxon>
        <taxon>Caldicellulosiruptorales</taxon>
        <taxon>Caldicellulosiruptoraceae</taxon>
        <taxon>Caldicellulosiruptor</taxon>
    </lineage>
</organism>
<keyword evidence="11" id="KW-1185">Reference proteome</keyword>
<dbReference type="NCBIfam" id="TIGR03956">
    <property type="entry name" value="rSAM_HydE"/>
    <property type="match status" value="1"/>
</dbReference>
<feature type="domain" description="Radical SAM core" evidence="9">
    <location>
        <begin position="54"/>
        <end position="274"/>
    </location>
</feature>
<dbReference type="InterPro" id="IPR013785">
    <property type="entry name" value="Aldolase_TIM"/>
</dbReference>
<evidence type="ECO:0000256" key="2">
    <source>
        <dbReference type="ARBA" id="ARBA00022691"/>
    </source>
</evidence>
<keyword evidence="5 7" id="KW-0411">Iron-sulfur</keyword>
<dbReference type="GO" id="GO:0042364">
    <property type="term" value="P:water-soluble vitamin biosynthetic process"/>
    <property type="evidence" value="ECO:0007669"/>
    <property type="project" value="UniProtKB-ARBA"/>
</dbReference>
<keyword evidence="4 7" id="KW-0408">Iron</keyword>
<feature type="binding site" evidence="7">
    <location>
        <position position="75"/>
    </location>
    <ligand>
        <name>[4Fe-4S] cluster</name>
        <dbReference type="ChEBI" id="CHEBI:49883"/>
        <note>4Fe-4S-S-AdoMet</note>
    </ligand>
</feature>
<dbReference type="InterPro" id="IPR007197">
    <property type="entry name" value="rSAM"/>
</dbReference>
<dbReference type="Gene3D" id="3.20.20.70">
    <property type="entry name" value="Aldolase class I"/>
    <property type="match status" value="1"/>
</dbReference>
<feature type="binding site" evidence="8">
    <location>
        <position position="186"/>
    </location>
    <ligand>
        <name>S-adenosyl-L-methionine</name>
        <dbReference type="ChEBI" id="CHEBI:59789"/>
    </ligand>
</feature>
<dbReference type="KEGG" id="csc:Csac_0491"/>
<dbReference type="SMART" id="SM00729">
    <property type="entry name" value="Elp3"/>
    <property type="match status" value="1"/>
</dbReference>
<dbReference type="SMART" id="SM00876">
    <property type="entry name" value="BATS"/>
    <property type="match status" value="1"/>
</dbReference>
<dbReference type="SFLD" id="SFLDS00029">
    <property type="entry name" value="Radical_SAM"/>
    <property type="match status" value="1"/>
</dbReference>
<dbReference type="SFLD" id="SFLDG01082">
    <property type="entry name" value="B12-binding_domain_containing"/>
    <property type="match status" value="1"/>
</dbReference>
<dbReference type="PANTHER" id="PTHR43726:SF1">
    <property type="entry name" value="BIOTIN SYNTHASE"/>
    <property type="match status" value="1"/>
</dbReference>
<evidence type="ECO:0000313" key="10">
    <source>
        <dbReference type="EMBL" id="ABP66128.1"/>
    </source>
</evidence>
<evidence type="ECO:0000313" key="11">
    <source>
        <dbReference type="Proteomes" id="UP000000256"/>
    </source>
</evidence>
<reference evidence="10 11" key="1">
    <citation type="journal article" date="2008" name="Appl. Environ. Microbiol.">
        <title>Hydrogenomics of the extremely thermophilic bacterium Caldicellulosiruptor saccharolyticus.</title>
        <authorList>
            <person name="van de Werken H.J."/>
            <person name="Verhaart M.R."/>
            <person name="VanFossen A.L."/>
            <person name="Willquist K."/>
            <person name="Lewis D.L."/>
            <person name="Nichols J.D."/>
            <person name="Goorissen H.P."/>
            <person name="Mongodin E.F."/>
            <person name="Nelson K.E."/>
            <person name="van Niel E.W."/>
            <person name="Stams A.J."/>
            <person name="Ward D.E."/>
            <person name="de Vos W.M."/>
            <person name="van der Oost J."/>
            <person name="Kelly R.M."/>
            <person name="Kengen S.W."/>
        </authorList>
    </citation>
    <scope>NUCLEOTIDE SEQUENCE [LARGE SCALE GENOMIC DNA]</scope>
    <source>
        <strain evidence="11">ATCC 43494 / DSM 8903 / Tp8T 6331</strain>
    </source>
</reference>
<dbReference type="HOGENOM" id="CLU_033172_0_1_9"/>
<dbReference type="SFLD" id="SFLDF00348">
    <property type="entry name" value="FeFe_hydrogenase_maturase_(Hyd"/>
    <property type="match status" value="1"/>
</dbReference>
<evidence type="ECO:0000256" key="4">
    <source>
        <dbReference type="ARBA" id="ARBA00023004"/>
    </source>
</evidence>
<comment type="cofactor">
    <cofactor evidence="7">
        <name>[4Fe-4S] cluster</name>
        <dbReference type="ChEBI" id="CHEBI:49883"/>
    </cofactor>
    <text evidence="7">Binds 1 [4Fe-4S] cluster. The cluster is coordinated with 3 cysteines and an exchangeable S-adenosyl-L-methionine.</text>
</comment>
<dbReference type="InterPro" id="IPR006638">
    <property type="entry name" value="Elp3/MiaA/NifB-like_rSAM"/>
</dbReference>
<proteinExistence type="predicted"/>
<evidence type="ECO:0000259" key="9">
    <source>
        <dbReference type="PROSITE" id="PS51918"/>
    </source>
</evidence>
<dbReference type="PROSITE" id="PS51918">
    <property type="entry name" value="RADICAL_SAM"/>
    <property type="match status" value="1"/>
</dbReference>
<accession>A4XGU3</accession>
<keyword evidence="1 7" id="KW-0004">4Fe-4S</keyword>
<gene>
    <name evidence="10" type="ordered locus">Csac_0491</name>
</gene>
<dbReference type="InterPro" id="IPR058240">
    <property type="entry name" value="rSAM_sf"/>
</dbReference>
<dbReference type="PIRSF" id="PIRSF004762">
    <property type="entry name" value="CHP00423"/>
    <property type="match status" value="1"/>
</dbReference>
<comment type="cofactor">
    <cofactor evidence="6">
        <name>[2Fe-2S] cluster</name>
        <dbReference type="ChEBI" id="CHEBI:190135"/>
    </cofactor>
</comment>
<evidence type="ECO:0000256" key="3">
    <source>
        <dbReference type="ARBA" id="ARBA00022723"/>
    </source>
</evidence>
<keyword evidence="3" id="KW-0479">Metal-binding</keyword>
<dbReference type="InterPro" id="IPR034422">
    <property type="entry name" value="HydE/PylB-like"/>
</dbReference>
<dbReference type="eggNOG" id="COG0502">
    <property type="taxonomic scope" value="Bacteria"/>
</dbReference>
<feature type="binding site" evidence="8">
    <location>
        <position position="142"/>
    </location>
    <ligand>
        <name>(3R)-3-methyl-D-ornithine</name>
        <dbReference type="ChEBI" id="CHEBI:64642"/>
    </ligand>
</feature>
<dbReference type="SUPFAM" id="SSF102114">
    <property type="entry name" value="Radical SAM enzymes"/>
    <property type="match status" value="1"/>
</dbReference>
<dbReference type="GO" id="GO:0051539">
    <property type="term" value="F:4 iron, 4 sulfur cluster binding"/>
    <property type="evidence" value="ECO:0007669"/>
    <property type="project" value="UniProtKB-KW"/>
</dbReference>
<feature type="binding site" evidence="8">
    <location>
        <position position="167"/>
    </location>
    <ligand>
        <name>S-adenosyl-L-methionine</name>
        <dbReference type="ChEBI" id="CHEBI:59789"/>
    </ligand>
</feature>
<evidence type="ECO:0000256" key="7">
    <source>
        <dbReference type="PIRSR" id="PIRSR004762-1"/>
    </source>
</evidence>